<dbReference type="InterPro" id="IPR050093">
    <property type="entry name" value="ABC_SmlMolc_Importer"/>
</dbReference>
<comment type="caution">
    <text evidence="9">The sequence shown here is derived from an EMBL/GenBank/DDBJ whole genome shotgun (WGS) entry which is preliminary data.</text>
</comment>
<dbReference type="InterPro" id="IPR013611">
    <property type="entry name" value="Transp-assoc_OB_typ2"/>
</dbReference>
<evidence type="ECO:0000256" key="1">
    <source>
        <dbReference type="ARBA" id="ARBA00022448"/>
    </source>
</evidence>
<name>A0ABU5ZGD6_9BACL</name>
<dbReference type="SMART" id="SM00382">
    <property type="entry name" value="AAA"/>
    <property type="match status" value="1"/>
</dbReference>
<dbReference type="InterPro" id="IPR003439">
    <property type="entry name" value="ABC_transporter-like_ATP-bd"/>
</dbReference>
<comment type="subunit">
    <text evidence="7">The complex is composed of two ATP-binding proteins (PotA), two transmembrane proteins (PotB and PotC) and a solute-binding protein (PotD).</text>
</comment>
<gene>
    <name evidence="7" type="primary">potA</name>
    <name evidence="9" type="ORF">VF724_07785</name>
</gene>
<keyword evidence="6 7" id="KW-0472">Membrane</keyword>
<evidence type="ECO:0000259" key="8">
    <source>
        <dbReference type="PROSITE" id="PS50893"/>
    </source>
</evidence>
<dbReference type="Gene3D" id="2.40.50.100">
    <property type="match status" value="1"/>
</dbReference>
<dbReference type="InterPro" id="IPR017879">
    <property type="entry name" value="PotA_ATP-bd"/>
</dbReference>
<dbReference type="Gene3D" id="3.40.50.300">
    <property type="entry name" value="P-loop containing nucleotide triphosphate hydrolases"/>
    <property type="match status" value="1"/>
</dbReference>
<evidence type="ECO:0000256" key="6">
    <source>
        <dbReference type="ARBA" id="ARBA00023136"/>
    </source>
</evidence>
<feature type="domain" description="ABC transporter" evidence="8">
    <location>
        <begin position="5"/>
        <end position="235"/>
    </location>
</feature>
<keyword evidence="1 7" id="KW-0813">Transport</keyword>
<dbReference type="InterPro" id="IPR005893">
    <property type="entry name" value="PotA-like"/>
</dbReference>
<evidence type="ECO:0000256" key="2">
    <source>
        <dbReference type="ARBA" id="ARBA00022475"/>
    </source>
</evidence>
<sequence>MDSIVQIKGIEKSYGKEKVVKGIDLDVKSGEFLTLLGPSGCGKTTTLRMIAGFEAPDYGDILIDGESVVKIPPYKRDVNTVFQSYALFPHLTVHENIEYGLKMKGVSKAERQTRVKEALRLVQLELYGDRKPRQLSGGQQQRVAVARALVNNPKVLLLDEPLGALDLKLRKQMQLELKHLQQQLQITFIYVTHDQEEALTMSDRIAVINKGVIEQIATPKEIYEKPKTKFVADFIGDTNLFEVGVVSENENLLIVDLAGQQVVGKLGNDQRRAGTMYLSVRPERVRLLLPTEEAEYTLSGMVDEVIFAGSFIKTVVQLSNGEKISAVNQSTGQIPYRLGDQVKMTWRMEDGIIIGA</sequence>
<keyword evidence="4 7" id="KW-0067">ATP-binding</keyword>
<comment type="catalytic activity">
    <reaction evidence="7">
        <text>ATP + H2O + polyamine-[polyamine-binding protein]Side 1 = ADP + phosphate + polyamineSide 2 + [polyamine-binding protein]Side 1.</text>
        <dbReference type="EC" id="7.6.2.11"/>
    </reaction>
</comment>
<evidence type="ECO:0000256" key="7">
    <source>
        <dbReference type="RuleBase" id="RU364083"/>
    </source>
</evidence>
<keyword evidence="2 7" id="KW-1003">Cell membrane</keyword>
<dbReference type="EMBL" id="JAYJLD010000008">
    <property type="protein sequence ID" value="MEB3101561.1"/>
    <property type="molecule type" value="Genomic_DNA"/>
</dbReference>
<reference evidence="9" key="1">
    <citation type="submission" date="2023-12" db="EMBL/GenBank/DDBJ databases">
        <title>Fervidustalea candida gen. nov., sp. nov., a novel member of the family Paenibacillaceae isolated from a geothermal area.</title>
        <authorList>
            <person name="Li W.-J."/>
            <person name="Jiao J.-Y."/>
            <person name="Chen Y."/>
        </authorList>
    </citation>
    <scope>NUCLEOTIDE SEQUENCE</scope>
    <source>
        <strain evidence="9">SYSU GA230002</strain>
    </source>
</reference>
<dbReference type="CDD" id="cd03300">
    <property type="entry name" value="ABC_PotA_N"/>
    <property type="match status" value="1"/>
</dbReference>
<dbReference type="PANTHER" id="PTHR42781:SF4">
    <property type="entry name" value="SPERMIDINE_PUTRESCINE IMPORT ATP-BINDING PROTEIN POTA"/>
    <property type="match status" value="1"/>
</dbReference>
<evidence type="ECO:0000256" key="4">
    <source>
        <dbReference type="ARBA" id="ARBA00022840"/>
    </source>
</evidence>
<dbReference type="NCBIfam" id="TIGR01187">
    <property type="entry name" value="potA"/>
    <property type="match status" value="1"/>
</dbReference>
<proteinExistence type="inferred from homology"/>
<dbReference type="InterPro" id="IPR003593">
    <property type="entry name" value="AAA+_ATPase"/>
</dbReference>
<evidence type="ECO:0000313" key="10">
    <source>
        <dbReference type="Proteomes" id="UP001310386"/>
    </source>
</evidence>
<comment type="similarity">
    <text evidence="7">Belongs to the ABC transporter superfamily. Spermidine/putrescine importer (TC 3.A.1.11.1) family.</text>
</comment>
<keyword evidence="3 7" id="KW-0547">Nucleotide-binding</keyword>
<dbReference type="Pfam" id="PF08402">
    <property type="entry name" value="TOBE_2"/>
    <property type="match status" value="1"/>
</dbReference>
<keyword evidence="5 7" id="KW-1278">Translocase</keyword>
<evidence type="ECO:0000313" key="9">
    <source>
        <dbReference type="EMBL" id="MEB3101561.1"/>
    </source>
</evidence>
<dbReference type="InterPro" id="IPR008995">
    <property type="entry name" value="Mo/tungstate-bd_C_term_dom"/>
</dbReference>
<organism evidence="9 10">
    <name type="scientific">Ferviditalea candida</name>
    <dbReference type="NCBI Taxonomy" id="3108399"/>
    <lineage>
        <taxon>Bacteria</taxon>
        <taxon>Bacillati</taxon>
        <taxon>Bacillota</taxon>
        <taxon>Bacilli</taxon>
        <taxon>Bacillales</taxon>
        <taxon>Paenibacillaceae</taxon>
        <taxon>Ferviditalea</taxon>
    </lineage>
</organism>
<dbReference type="PROSITE" id="PS50893">
    <property type="entry name" value="ABC_TRANSPORTER_2"/>
    <property type="match status" value="1"/>
</dbReference>
<dbReference type="InterPro" id="IPR017871">
    <property type="entry name" value="ABC_transporter-like_CS"/>
</dbReference>
<dbReference type="Pfam" id="PF00005">
    <property type="entry name" value="ABC_tran"/>
    <property type="match status" value="1"/>
</dbReference>
<dbReference type="PROSITE" id="PS00211">
    <property type="entry name" value="ABC_TRANSPORTER_1"/>
    <property type="match status" value="1"/>
</dbReference>
<dbReference type="EC" id="7.6.2.11" evidence="7"/>
<dbReference type="RefSeq" id="WP_371753678.1">
    <property type="nucleotide sequence ID" value="NZ_JAYJLD010000008.1"/>
</dbReference>
<evidence type="ECO:0000256" key="3">
    <source>
        <dbReference type="ARBA" id="ARBA00022741"/>
    </source>
</evidence>
<protein>
    <recommendedName>
        <fullName evidence="7">Spermidine/putrescine import ATP-binding protein PotA</fullName>
        <ecNumber evidence="7">7.6.2.11</ecNumber>
    </recommendedName>
</protein>
<comment type="function">
    <text evidence="7">Part of the ABC transporter complex PotABCD involved in spermidine/putrescine import. Responsible for energy coupling to the transport system.</text>
</comment>
<dbReference type="SUPFAM" id="SSF52540">
    <property type="entry name" value="P-loop containing nucleoside triphosphate hydrolases"/>
    <property type="match status" value="1"/>
</dbReference>
<dbReference type="PANTHER" id="PTHR42781">
    <property type="entry name" value="SPERMIDINE/PUTRESCINE IMPORT ATP-BINDING PROTEIN POTA"/>
    <property type="match status" value="1"/>
</dbReference>
<accession>A0ABU5ZGD6</accession>
<dbReference type="Proteomes" id="UP001310386">
    <property type="component" value="Unassembled WGS sequence"/>
</dbReference>
<dbReference type="SUPFAM" id="SSF50331">
    <property type="entry name" value="MOP-like"/>
    <property type="match status" value="1"/>
</dbReference>
<dbReference type="GO" id="GO:0005524">
    <property type="term" value="F:ATP binding"/>
    <property type="evidence" value="ECO:0007669"/>
    <property type="project" value="UniProtKB-KW"/>
</dbReference>
<keyword evidence="10" id="KW-1185">Reference proteome</keyword>
<evidence type="ECO:0000256" key="5">
    <source>
        <dbReference type="ARBA" id="ARBA00022967"/>
    </source>
</evidence>
<dbReference type="InterPro" id="IPR027417">
    <property type="entry name" value="P-loop_NTPase"/>
</dbReference>